<evidence type="ECO:0000256" key="7">
    <source>
        <dbReference type="SAM" id="MobiDB-lite"/>
    </source>
</evidence>
<sequence length="409" mass="43627">MAGENIHVLSSSSSSSHRLPTVSASQALQTLHTQGSRAVSTGLPQLDKALSPLGLPGRSASGGYIRGKVTEIFGPPGAGKTAFGIQAAANALRDGHRTIWVDAACAPLVPQRVNQVLLALDDAQSQASSLDEWRSHFHHFTAPTLAHLLALFMHLPSGFPLPNTSLIVIDSLSTLFDNAYPRHADDRAAKNKGDQARWAAGRKFAVMNELISTLTRVAALHDIALLVTCQTITRIRAASKALLVPAISGSEWDNGISTRLVLFRDWAAGQGNSTTSDPSRLQKARFAGILKANGATLADEGGVGEVVPFVVDSTGLYDMNIATIDIAAPTISSEARPLKRRFAEMDDDNGEPDEGVHGPNSDELYGWVEDDEVAAEGLLFEDASPASERNDSADTPRDLQRKVTRPATF</sequence>
<dbReference type="Proteomes" id="UP000800035">
    <property type="component" value="Unassembled WGS sequence"/>
</dbReference>
<keyword evidence="9" id="KW-0378">Hydrolase</keyword>
<evidence type="ECO:0000256" key="1">
    <source>
        <dbReference type="ARBA" id="ARBA00004123"/>
    </source>
</evidence>
<dbReference type="Gene3D" id="3.40.50.300">
    <property type="entry name" value="P-loop containing nucleotide triphosphate hydrolases"/>
    <property type="match status" value="1"/>
</dbReference>
<evidence type="ECO:0000256" key="2">
    <source>
        <dbReference type="ARBA" id="ARBA00022741"/>
    </source>
</evidence>
<feature type="compositionally biased region" description="Basic and acidic residues" evidence="7">
    <location>
        <begin position="388"/>
        <end position="401"/>
    </location>
</feature>
<keyword evidence="5" id="KW-0234">DNA repair</keyword>
<keyword evidence="10" id="KW-1185">Reference proteome</keyword>
<proteinExistence type="predicted"/>
<dbReference type="InterPro" id="IPR014774">
    <property type="entry name" value="KaiC-like_dom"/>
</dbReference>
<dbReference type="AlphaFoldDB" id="A0A6A5UD34"/>
<protein>
    <submittedName>
        <fullName evidence="9">P-loop containing nucleoside triphosphate hydrolase protein</fullName>
    </submittedName>
</protein>
<dbReference type="PANTHER" id="PTHR46239">
    <property type="entry name" value="DNA REPAIR PROTEIN RAD51 HOMOLOG 3 RAD51C"/>
    <property type="match status" value="1"/>
</dbReference>
<reference evidence="9" key="1">
    <citation type="journal article" date="2020" name="Stud. Mycol.">
        <title>101 Dothideomycetes genomes: a test case for predicting lifestyles and emergence of pathogens.</title>
        <authorList>
            <person name="Haridas S."/>
            <person name="Albert R."/>
            <person name="Binder M."/>
            <person name="Bloem J."/>
            <person name="Labutti K."/>
            <person name="Salamov A."/>
            <person name="Andreopoulos B."/>
            <person name="Baker S."/>
            <person name="Barry K."/>
            <person name="Bills G."/>
            <person name="Bluhm B."/>
            <person name="Cannon C."/>
            <person name="Castanera R."/>
            <person name="Culley D."/>
            <person name="Daum C."/>
            <person name="Ezra D."/>
            <person name="Gonzalez J."/>
            <person name="Henrissat B."/>
            <person name="Kuo A."/>
            <person name="Liang C."/>
            <person name="Lipzen A."/>
            <person name="Lutzoni F."/>
            <person name="Magnuson J."/>
            <person name="Mondo S."/>
            <person name="Nolan M."/>
            <person name="Ohm R."/>
            <person name="Pangilinan J."/>
            <person name="Park H.-J."/>
            <person name="Ramirez L."/>
            <person name="Alfaro M."/>
            <person name="Sun H."/>
            <person name="Tritt A."/>
            <person name="Yoshinaga Y."/>
            <person name="Zwiers L.-H."/>
            <person name="Turgeon B."/>
            <person name="Goodwin S."/>
            <person name="Spatafora J."/>
            <person name="Crous P."/>
            <person name="Grigoriev I."/>
        </authorList>
    </citation>
    <scope>NUCLEOTIDE SEQUENCE</scope>
    <source>
        <strain evidence="9">CBS 675.92</strain>
    </source>
</reference>
<keyword evidence="4" id="KW-0067">ATP-binding</keyword>
<feature type="domain" description="RecA family profile 1" evidence="8">
    <location>
        <begin position="35"/>
        <end position="231"/>
    </location>
</feature>
<keyword evidence="6" id="KW-0539">Nucleus</keyword>
<comment type="subcellular location">
    <subcellularLocation>
        <location evidence="1">Nucleus</location>
    </subcellularLocation>
</comment>
<dbReference type="Pfam" id="PF06745">
    <property type="entry name" value="ATPase"/>
    <property type="match status" value="1"/>
</dbReference>
<dbReference type="GO" id="GO:0140664">
    <property type="term" value="F:ATP-dependent DNA damage sensor activity"/>
    <property type="evidence" value="ECO:0007669"/>
    <property type="project" value="InterPro"/>
</dbReference>
<name>A0A6A5UD34_9PLEO</name>
<dbReference type="PROSITE" id="PS50162">
    <property type="entry name" value="RECA_2"/>
    <property type="match status" value="1"/>
</dbReference>
<gene>
    <name evidence="9" type="ORF">CC80DRAFT_523120</name>
</gene>
<dbReference type="GO" id="GO:0000400">
    <property type="term" value="F:four-way junction DNA binding"/>
    <property type="evidence" value="ECO:0007669"/>
    <property type="project" value="TreeGrafter"/>
</dbReference>
<evidence type="ECO:0000313" key="9">
    <source>
        <dbReference type="EMBL" id="KAF1960816.1"/>
    </source>
</evidence>
<evidence type="ECO:0000259" key="8">
    <source>
        <dbReference type="PROSITE" id="PS50162"/>
    </source>
</evidence>
<dbReference type="OrthoDB" id="5957327at2759"/>
<dbReference type="InterPro" id="IPR027417">
    <property type="entry name" value="P-loop_NTPase"/>
</dbReference>
<accession>A0A6A5UD34</accession>
<dbReference type="SUPFAM" id="SSF52540">
    <property type="entry name" value="P-loop containing nucleoside triphosphate hydrolases"/>
    <property type="match status" value="1"/>
</dbReference>
<feature type="region of interest" description="Disordered" evidence="7">
    <location>
        <begin position="1"/>
        <end position="23"/>
    </location>
</feature>
<dbReference type="GO" id="GO:0000707">
    <property type="term" value="P:meiotic DNA recombinase assembly"/>
    <property type="evidence" value="ECO:0007669"/>
    <property type="project" value="TreeGrafter"/>
</dbReference>
<dbReference type="CDD" id="cd01393">
    <property type="entry name" value="RecA-like"/>
    <property type="match status" value="1"/>
</dbReference>
<organism evidence="9 10">
    <name type="scientific">Byssothecium circinans</name>
    <dbReference type="NCBI Taxonomy" id="147558"/>
    <lineage>
        <taxon>Eukaryota</taxon>
        <taxon>Fungi</taxon>
        <taxon>Dikarya</taxon>
        <taxon>Ascomycota</taxon>
        <taxon>Pezizomycotina</taxon>
        <taxon>Dothideomycetes</taxon>
        <taxon>Pleosporomycetidae</taxon>
        <taxon>Pleosporales</taxon>
        <taxon>Massarineae</taxon>
        <taxon>Massarinaceae</taxon>
        <taxon>Byssothecium</taxon>
    </lineage>
</organism>
<dbReference type="InterPro" id="IPR020588">
    <property type="entry name" value="RecA_ATP-bd"/>
</dbReference>
<feature type="region of interest" description="Disordered" evidence="7">
    <location>
        <begin position="344"/>
        <end position="409"/>
    </location>
</feature>
<keyword evidence="2" id="KW-0547">Nucleotide-binding</keyword>
<evidence type="ECO:0000313" key="10">
    <source>
        <dbReference type="Proteomes" id="UP000800035"/>
    </source>
</evidence>
<evidence type="ECO:0000256" key="3">
    <source>
        <dbReference type="ARBA" id="ARBA00022763"/>
    </source>
</evidence>
<dbReference type="GO" id="GO:0033063">
    <property type="term" value="C:Rad51B-Rad51C-Rad51D-XRCC2 complex"/>
    <property type="evidence" value="ECO:0007669"/>
    <property type="project" value="TreeGrafter"/>
</dbReference>
<dbReference type="GO" id="GO:0033065">
    <property type="term" value="C:Rad51C-XRCC3 complex"/>
    <property type="evidence" value="ECO:0007669"/>
    <property type="project" value="TreeGrafter"/>
</dbReference>
<dbReference type="GO" id="GO:0005524">
    <property type="term" value="F:ATP binding"/>
    <property type="evidence" value="ECO:0007669"/>
    <property type="project" value="UniProtKB-KW"/>
</dbReference>
<dbReference type="GO" id="GO:0005657">
    <property type="term" value="C:replication fork"/>
    <property type="evidence" value="ECO:0007669"/>
    <property type="project" value="TreeGrafter"/>
</dbReference>
<dbReference type="InterPro" id="IPR052093">
    <property type="entry name" value="HR_Repair_Mediator"/>
</dbReference>
<evidence type="ECO:0000256" key="4">
    <source>
        <dbReference type="ARBA" id="ARBA00022840"/>
    </source>
</evidence>
<dbReference type="GO" id="GO:0008821">
    <property type="term" value="F:crossover junction DNA endonuclease activity"/>
    <property type="evidence" value="ECO:0007669"/>
    <property type="project" value="TreeGrafter"/>
</dbReference>
<dbReference type="GO" id="GO:0007131">
    <property type="term" value="P:reciprocal meiotic recombination"/>
    <property type="evidence" value="ECO:0007669"/>
    <property type="project" value="TreeGrafter"/>
</dbReference>
<keyword evidence="3" id="KW-0227">DNA damage</keyword>
<evidence type="ECO:0000256" key="6">
    <source>
        <dbReference type="ARBA" id="ARBA00023242"/>
    </source>
</evidence>
<dbReference type="EMBL" id="ML976982">
    <property type="protein sequence ID" value="KAF1960816.1"/>
    <property type="molecule type" value="Genomic_DNA"/>
</dbReference>
<evidence type="ECO:0000256" key="5">
    <source>
        <dbReference type="ARBA" id="ARBA00023204"/>
    </source>
</evidence>
<dbReference type="PANTHER" id="PTHR46239:SF1">
    <property type="entry name" value="DNA REPAIR PROTEIN RAD51 HOMOLOG 3"/>
    <property type="match status" value="1"/>
</dbReference>